<evidence type="ECO:0000259" key="7">
    <source>
        <dbReference type="PROSITE" id="PS50922"/>
    </source>
</evidence>
<evidence type="ECO:0000256" key="4">
    <source>
        <dbReference type="ARBA" id="ARBA00023136"/>
    </source>
</evidence>
<accession>A0AAD2D0J4</accession>
<feature type="transmembrane region" description="Helical" evidence="6">
    <location>
        <begin position="259"/>
        <end position="276"/>
    </location>
</feature>
<protein>
    <recommendedName>
        <fullName evidence="7">TLC domain-containing protein</fullName>
    </recommendedName>
</protein>
<proteinExistence type="predicted"/>
<keyword evidence="9" id="KW-1185">Reference proteome</keyword>
<dbReference type="Proteomes" id="UP001295684">
    <property type="component" value="Unassembled WGS sequence"/>
</dbReference>
<organism evidence="8 9">
    <name type="scientific">Euplotes crassus</name>
    <dbReference type="NCBI Taxonomy" id="5936"/>
    <lineage>
        <taxon>Eukaryota</taxon>
        <taxon>Sar</taxon>
        <taxon>Alveolata</taxon>
        <taxon>Ciliophora</taxon>
        <taxon>Intramacronucleata</taxon>
        <taxon>Spirotrichea</taxon>
        <taxon>Hypotrichia</taxon>
        <taxon>Euplotida</taxon>
        <taxon>Euplotidae</taxon>
        <taxon>Moneuplotes</taxon>
    </lineage>
</organism>
<dbReference type="EMBL" id="CAMPGE010017471">
    <property type="protein sequence ID" value="CAI2375950.1"/>
    <property type="molecule type" value="Genomic_DNA"/>
</dbReference>
<keyword evidence="4 5" id="KW-0472">Membrane</keyword>
<keyword evidence="2 5" id="KW-0812">Transmembrane</keyword>
<feature type="domain" description="TLC" evidence="7">
    <location>
        <begin position="32"/>
        <end position="230"/>
    </location>
</feature>
<dbReference type="GO" id="GO:0016020">
    <property type="term" value="C:membrane"/>
    <property type="evidence" value="ECO:0007669"/>
    <property type="project" value="UniProtKB-SubCell"/>
</dbReference>
<evidence type="ECO:0000256" key="3">
    <source>
        <dbReference type="ARBA" id="ARBA00022989"/>
    </source>
</evidence>
<keyword evidence="3 6" id="KW-1133">Transmembrane helix</keyword>
<feature type="transmembrane region" description="Helical" evidence="6">
    <location>
        <begin position="123"/>
        <end position="142"/>
    </location>
</feature>
<evidence type="ECO:0000313" key="8">
    <source>
        <dbReference type="EMBL" id="CAI2375950.1"/>
    </source>
</evidence>
<dbReference type="PROSITE" id="PS50922">
    <property type="entry name" value="TLC"/>
    <property type="match status" value="1"/>
</dbReference>
<feature type="transmembrane region" description="Helical" evidence="6">
    <location>
        <begin position="42"/>
        <end position="61"/>
    </location>
</feature>
<feature type="transmembrane region" description="Helical" evidence="6">
    <location>
        <begin position="162"/>
        <end position="182"/>
    </location>
</feature>
<evidence type="ECO:0000256" key="1">
    <source>
        <dbReference type="ARBA" id="ARBA00004141"/>
    </source>
</evidence>
<evidence type="ECO:0000256" key="6">
    <source>
        <dbReference type="SAM" id="Phobius"/>
    </source>
</evidence>
<gene>
    <name evidence="8" type="ORF">ECRASSUSDP1_LOCUS17318</name>
</gene>
<comment type="caution">
    <text evidence="8">The sequence shown here is derived from an EMBL/GenBank/DDBJ whole genome shotgun (WGS) entry which is preliminary data.</text>
</comment>
<evidence type="ECO:0000256" key="2">
    <source>
        <dbReference type="ARBA" id="ARBA00022692"/>
    </source>
</evidence>
<reference evidence="8" key="1">
    <citation type="submission" date="2023-07" db="EMBL/GenBank/DDBJ databases">
        <authorList>
            <consortium name="AG Swart"/>
            <person name="Singh M."/>
            <person name="Singh A."/>
            <person name="Seah K."/>
            <person name="Emmerich C."/>
        </authorList>
    </citation>
    <scope>NUCLEOTIDE SEQUENCE</scope>
    <source>
        <strain evidence="8">DP1</strain>
    </source>
</reference>
<evidence type="ECO:0000313" key="9">
    <source>
        <dbReference type="Proteomes" id="UP001295684"/>
    </source>
</evidence>
<dbReference type="AlphaFoldDB" id="A0AAD2D0J4"/>
<comment type="subcellular location">
    <subcellularLocation>
        <location evidence="1">Membrane</location>
        <topology evidence="1">Multi-pass membrane protein</topology>
    </subcellularLocation>
</comment>
<name>A0AAD2D0J4_EUPCR</name>
<sequence>MILSVVCAYVGFGSVLLGISKGRVFKRDGMEVDEQRYQDQDVASLGYWVCLFGLFVARMEIGGSEIMGTKRNIEQYMIILCASWYSFDMAVKYFTGLIDSYLVAHHSFTIFSMMACYTNENTVSFGATALMLNDICLLFFVAKRTMERNKIGAQEKLFQINFTCLTFMFFMSRVIGNFWLIFKYSLSSESNPLLVLLNSPILSLGVTTSIKLVSKFWKYLPEWASDSKKIEQSMWWTYPRKLFQEYKANGSFTETMNRLIYAISALPVILSAYNYFVM</sequence>
<evidence type="ECO:0000256" key="5">
    <source>
        <dbReference type="PROSITE-ProRule" id="PRU00205"/>
    </source>
</evidence>
<feature type="transmembrane region" description="Helical" evidence="6">
    <location>
        <begin position="73"/>
        <end position="94"/>
    </location>
</feature>
<dbReference type="InterPro" id="IPR006634">
    <property type="entry name" value="TLC-dom"/>
</dbReference>